<dbReference type="EMBL" id="LKTP01000001">
    <property type="protein sequence ID" value="KRG30340.1"/>
    <property type="molecule type" value="Genomic_DNA"/>
</dbReference>
<dbReference type="AlphaFoldDB" id="A0A0Q9ZME7"/>
<proteinExistence type="predicted"/>
<gene>
    <name evidence="3" type="ORF">APR42_00315</name>
</gene>
<evidence type="ECO:0000313" key="3">
    <source>
        <dbReference type="EMBL" id="KRG30340.1"/>
    </source>
</evidence>
<dbReference type="Pfam" id="PF05686">
    <property type="entry name" value="Glyco_transf_90"/>
    <property type="match status" value="1"/>
</dbReference>
<dbReference type="InterPro" id="IPR006598">
    <property type="entry name" value="CAP10"/>
</dbReference>
<feature type="domain" description="Glycosyl transferase CAP10" evidence="2">
    <location>
        <begin position="150"/>
        <end position="303"/>
    </location>
</feature>
<keyword evidence="4" id="KW-1185">Reference proteome</keyword>
<dbReference type="InterPro" id="IPR051091">
    <property type="entry name" value="O-Glucosyltr/Glycosyltrsf_90"/>
</dbReference>
<dbReference type="Proteomes" id="UP000051643">
    <property type="component" value="Unassembled WGS sequence"/>
</dbReference>
<dbReference type="PANTHER" id="PTHR12203:SF35">
    <property type="entry name" value="PROTEIN O-GLUCOSYLTRANSFERASE 1"/>
    <property type="match status" value="1"/>
</dbReference>
<protein>
    <submittedName>
        <fullName evidence="3">Lipopolysaccharide biosynthesis protein</fullName>
    </submittedName>
</protein>
<dbReference type="RefSeq" id="WP_057480171.1">
    <property type="nucleotide sequence ID" value="NZ_BMWR01000002.1"/>
</dbReference>
<dbReference type="GO" id="GO:0016740">
    <property type="term" value="F:transferase activity"/>
    <property type="evidence" value="ECO:0007669"/>
    <property type="project" value="UniProtKB-KW"/>
</dbReference>
<sequence>MNLKFLFASGKNAKLPYYIRNYAKVILPKYVFQSRLSKKLESIKSRPDANYITSRVEYYNKLHTAQELPESSQRFGELKKSKKVKSVYFLDAYRVISWFKGSFKWNYVPGDVTYIPEIPSIVKSRPISGDNSNSVLLKLDEVRHFIFIRDRLKFNEKLDRIIFRGKVDNKPHRIAFMEKYFHHPMCDLGNITKKKTLPPEWTVEKCTLYHHLQYKFVLALEGNDVASNLKWIMSSNSIAVMPTPKFETWFMEGKLIANHHYIQIKDDYSDLEERLNYYIENQEEANQIIRNANKYVSQFFDKEREHLIGLAVMNKYLEKTDQK</sequence>
<evidence type="ECO:0000313" key="4">
    <source>
        <dbReference type="Proteomes" id="UP000051643"/>
    </source>
</evidence>
<evidence type="ECO:0000259" key="2">
    <source>
        <dbReference type="Pfam" id="PF05686"/>
    </source>
</evidence>
<dbReference type="PANTHER" id="PTHR12203">
    <property type="entry name" value="KDEL LYS-ASP-GLU-LEU CONTAINING - RELATED"/>
    <property type="match status" value="1"/>
</dbReference>
<dbReference type="OrthoDB" id="767964at2"/>
<dbReference type="STRING" id="270918.APR42_00315"/>
<organism evidence="3 4">
    <name type="scientific">Salegentibacter mishustinae</name>
    <dbReference type="NCBI Taxonomy" id="270918"/>
    <lineage>
        <taxon>Bacteria</taxon>
        <taxon>Pseudomonadati</taxon>
        <taxon>Bacteroidota</taxon>
        <taxon>Flavobacteriia</taxon>
        <taxon>Flavobacteriales</taxon>
        <taxon>Flavobacteriaceae</taxon>
        <taxon>Salegentibacter</taxon>
    </lineage>
</organism>
<comment type="caution">
    <text evidence="3">The sequence shown here is derived from an EMBL/GenBank/DDBJ whole genome shotgun (WGS) entry which is preliminary data.</text>
</comment>
<reference evidence="3" key="1">
    <citation type="submission" date="2015-10" db="EMBL/GenBank/DDBJ databases">
        <title>Draft genome sequence of Salegentibacter mishustinae KCTC 12263.</title>
        <authorList>
            <person name="Lin W."/>
            <person name="Zheng Q."/>
        </authorList>
    </citation>
    <scope>NUCLEOTIDE SEQUENCE [LARGE SCALE GENOMIC DNA]</scope>
    <source>
        <strain evidence="3">KCTC 12263</strain>
    </source>
</reference>
<evidence type="ECO:0000256" key="1">
    <source>
        <dbReference type="ARBA" id="ARBA00022679"/>
    </source>
</evidence>
<accession>A0A0Q9ZME7</accession>
<keyword evidence="1" id="KW-0808">Transferase</keyword>
<name>A0A0Q9ZME7_9FLAO</name>